<dbReference type="NCBIfam" id="TIGR00696">
    <property type="entry name" value="wecG_tagA_cpsF"/>
    <property type="match status" value="1"/>
</dbReference>
<accession>A0A1G2BKI8</accession>
<protein>
    <recommendedName>
        <fullName evidence="5">Glycosyltransferase</fullName>
    </recommendedName>
</protein>
<evidence type="ECO:0000313" key="4">
    <source>
        <dbReference type="Proteomes" id="UP000177817"/>
    </source>
</evidence>
<dbReference type="PANTHER" id="PTHR34136">
    <property type="match status" value="1"/>
</dbReference>
<dbReference type="GO" id="GO:0016758">
    <property type="term" value="F:hexosyltransferase activity"/>
    <property type="evidence" value="ECO:0007669"/>
    <property type="project" value="TreeGrafter"/>
</dbReference>
<gene>
    <name evidence="3" type="ORF">A2677_02550</name>
</gene>
<keyword evidence="2" id="KW-0808">Transferase</keyword>
<keyword evidence="1" id="KW-0328">Glycosyltransferase</keyword>
<dbReference type="EMBL" id="MHKK01000053">
    <property type="protein sequence ID" value="OGY88810.1"/>
    <property type="molecule type" value="Genomic_DNA"/>
</dbReference>
<evidence type="ECO:0000313" key="3">
    <source>
        <dbReference type="EMBL" id="OGY88810.1"/>
    </source>
</evidence>
<dbReference type="PANTHER" id="PTHR34136:SF1">
    <property type="entry name" value="UDP-N-ACETYL-D-MANNOSAMINURONIC ACID TRANSFERASE"/>
    <property type="match status" value="1"/>
</dbReference>
<dbReference type="InterPro" id="IPR004629">
    <property type="entry name" value="WecG_TagA_CpsF"/>
</dbReference>
<name>A0A1G2BKI8_9BACT</name>
<comment type="caution">
    <text evidence="3">The sequence shown here is derived from an EMBL/GenBank/DDBJ whole genome shotgun (WGS) entry which is preliminary data.</text>
</comment>
<dbReference type="Proteomes" id="UP000177817">
    <property type="component" value="Unassembled WGS sequence"/>
</dbReference>
<reference evidence="3 4" key="1">
    <citation type="journal article" date="2016" name="Nat. Commun.">
        <title>Thousands of microbial genomes shed light on interconnected biogeochemical processes in an aquifer system.</title>
        <authorList>
            <person name="Anantharaman K."/>
            <person name="Brown C.T."/>
            <person name="Hug L.A."/>
            <person name="Sharon I."/>
            <person name="Castelle C.J."/>
            <person name="Probst A.J."/>
            <person name="Thomas B.C."/>
            <person name="Singh A."/>
            <person name="Wilkins M.J."/>
            <person name="Karaoz U."/>
            <person name="Brodie E.L."/>
            <person name="Williams K.H."/>
            <person name="Hubbard S.S."/>
            <person name="Banfield J.F."/>
        </authorList>
    </citation>
    <scope>NUCLEOTIDE SEQUENCE [LARGE SCALE GENOMIC DNA]</scope>
</reference>
<dbReference type="AlphaFoldDB" id="A0A1G2BKI8"/>
<evidence type="ECO:0008006" key="5">
    <source>
        <dbReference type="Google" id="ProtNLM"/>
    </source>
</evidence>
<dbReference type="Pfam" id="PF03808">
    <property type="entry name" value="Glyco_tran_WecG"/>
    <property type="match status" value="1"/>
</dbReference>
<organism evidence="3 4">
    <name type="scientific">Candidatus Komeilibacteria bacterium RIFCSPHIGHO2_01_FULL_52_14</name>
    <dbReference type="NCBI Taxonomy" id="1798549"/>
    <lineage>
        <taxon>Bacteria</taxon>
        <taxon>Candidatus Komeiliibacteriota</taxon>
    </lineage>
</organism>
<proteinExistence type="predicted"/>
<sequence length="247" mass="27891">MKYVSPRVTTFILEDIALEALTADEVQARLLEFLRSKTPHHLITVNPEYLVEAHRNTQFRSVLKAADMALIDGGGIVFMALLRGLKVSLRQRMTGVALTEMLLKMATAHDKRILIVLPTDSLTNNAKLHDALRSRYPSLHASILTEPDAAACAAERPDILLCAYGSPRQDLWLAETVKKIPGLSIAAGVGGTFDFISGTMRRAPRLLRHLGLEWFWRLIQEPRRRFPRIFRAVIVFPLLALRHHHHE</sequence>
<evidence type="ECO:0000256" key="2">
    <source>
        <dbReference type="ARBA" id="ARBA00022679"/>
    </source>
</evidence>
<dbReference type="CDD" id="cd06533">
    <property type="entry name" value="Glyco_transf_WecG_TagA"/>
    <property type="match status" value="1"/>
</dbReference>
<evidence type="ECO:0000256" key="1">
    <source>
        <dbReference type="ARBA" id="ARBA00022676"/>
    </source>
</evidence>